<keyword evidence="2" id="KW-1185">Reference proteome</keyword>
<feature type="non-terminal residue" evidence="1">
    <location>
        <position position="1"/>
    </location>
</feature>
<dbReference type="Proteomes" id="UP000276215">
    <property type="component" value="Unassembled WGS sequence"/>
</dbReference>
<dbReference type="STRING" id="1336337.A0A3N4K3I4"/>
<accession>A0A3N4K3I4</accession>
<sequence length="91" mass="10351">KGHGQGLYVSDFLTLVGRLGGRDICEIMQYGRDVWWTRELMLKQLTEKAIPAFKKAFPGYKRLFAFDNANIHQKYAPDTLYIGNLNLTLGG</sequence>
<organism evidence="1 2">
    <name type="scientific">Choiromyces venosus 120613-1</name>
    <dbReference type="NCBI Taxonomy" id="1336337"/>
    <lineage>
        <taxon>Eukaryota</taxon>
        <taxon>Fungi</taxon>
        <taxon>Dikarya</taxon>
        <taxon>Ascomycota</taxon>
        <taxon>Pezizomycotina</taxon>
        <taxon>Pezizomycetes</taxon>
        <taxon>Pezizales</taxon>
        <taxon>Tuberaceae</taxon>
        <taxon>Choiromyces</taxon>
    </lineage>
</organism>
<dbReference type="AlphaFoldDB" id="A0A3N4K3I4"/>
<name>A0A3N4K3I4_9PEZI</name>
<dbReference type="OrthoDB" id="3218065at2759"/>
<feature type="non-terminal residue" evidence="1">
    <location>
        <position position="91"/>
    </location>
</feature>
<gene>
    <name evidence="1" type="ORF">L873DRAFT_1627247</name>
</gene>
<protein>
    <recommendedName>
        <fullName evidence="3">Tc1-like transposase DDE domain-containing protein</fullName>
    </recommendedName>
</protein>
<proteinExistence type="predicted"/>
<evidence type="ECO:0008006" key="3">
    <source>
        <dbReference type="Google" id="ProtNLM"/>
    </source>
</evidence>
<dbReference type="EMBL" id="ML120354">
    <property type="protein sequence ID" value="RPB05124.1"/>
    <property type="molecule type" value="Genomic_DNA"/>
</dbReference>
<reference evidence="1 2" key="1">
    <citation type="journal article" date="2018" name="Nat. Ecol. Evol.">
        <title>Pezizomycetes genomes reveal the molecular basis of ectomycorrhizal truffle lifestyle.</title>
        <authorList>
            <person name="Murat C."/>
            <person name="Payen T."/>
            <person name="Noel B."/>
            <person name="Kuo A."/>
            <person name="Morin E."/>
            <person name="Chen J."/>
            <person name="Kohler A."/>
            <person name="Krizsan K."/>
            <person name="Balestrini R."/>
            <person name="Da Silva C."/>
            <person name="Montanini B."/>
            <person name="Hainaut M."/>
            <person name="Levati E."/>
            <person name="Barry K.W."/>
            <person name="Belfiori B."/>
            <person name="Cichocki N."/>
            <person name="Clum A."/>
            <person name="Dockter R.B."/>
            <person name="Fauchery L."/>
            <person name="Guy J."/>
            <person name="Iotti M."/>
            <person name="Le Tacon F."/>
            <person name="Lindquist E.A."/>
            <person name="Lipzen A."/>
            <person name="Malagnac F."/>
            <person name="Mello A."/>
            <person name="Molinier V."/>
            <person name="Miyauchi S."/>
            <person name="Poulain J."/>
            <person name="Riccioni C."/>
            <person name="Rubini A."/>
            <person name="Sitrit Y."/>
            <person name="Splivallo R."/>
            <person name="Traeger S."/>
            <person name="Wang M."/>
            <person name="Zifcakova L."/>
            <person name="Wipf D."/>
            <person name="Zambonelli A."/>
            <person name="Paolocci F."/>
            <person name="Nowrousian M."/>
            <person name="Ottonello S."/>
            <person name="Baldrian P."/>
            <person name="Spatafora J.W."/>
            <person name="Henrissat B."/>
            <person name="Nagy L.G."/>
            <person name="Aury J.M."/>
            <person name="Wincker P."/>
            <person name="Grigoriev I.V."/>
            <person name="Bonfante P."/>
            <person name="Martin F.M."/>
        </authorList>
    </citation>
    <scope>NUCLEOTIDE SEQUENCE [LARGE SCALE GENOMIC DNA]</scope>
    <source>
        <strain evidence="1 2">120613-1</strain>
    </source>
</reference>
<evidence type="ECO:0000313" key="2">
    <source>
        <dbReference type="Proteomes" id="UP000276215"/>
    </source>
</evidence>
<evidence type="ECO:0000313" key="1">
    <source>
        <dbReference type="EMBL" id="RPB05124.1"/>
    </source>
</evidence>